<dbReference type="EMBL" id="CAFBRA010000036">
    <property type="protein sequence ID" value="CAB5074796.1"/>
    <property type="molecule type" value="Genomic_DNA"/>
</dbReference>
<gene>
    <name evidence="2" type="ORF">UFOPK4382_00681</name>
</gene>
<keyword evidence="1" id="KW-0472">Membrane</keyword>
<evidence type="ECO:0000256" key="1">
    <source>
        <dbReference type="SAM" id="Phobius"/>
    </source>
</evidence>
<sequence length="152" mass="17038">MAGHIFCLLQMCQPCVHPRLRLFRSSGGSQSRPAPYLIESHLSSGSYVRVGVPYSLCPCEFIQVSKSETLYRYLVPMRARGTPAAAPFWYSQLRLTFKCAAASLRVIQRSVVNSVAISSPSVVFARLLTKAVISVTFTLYKVVYRKMREVVK</sequence>
<evidence type="ECO:0000313" key="2">
    <source>
        <dbReference type="EMBL" id="CAB5074796.1"/>
    </source>
</evidence>
<protein>
    <submittedName>
        <fullName evidence="2">Unannotated protein</fullName>
    </submittedName>
</protein>
<proteinExistence type="predicted"/>
<keyword evidence="1" id="KW-1133">Transmembrane helix</keyword>
<name>A0A6J7VD50_9ZZZZ</name>
<accession>A0A6J7VD50</accession>
<dbReference type="AlphaFoldDB" id="A0A6J7VD50"/>
<keyword evidence="1" id="KW-0812">Transmembrane</keyword>
<reference evidence="2" key="1">
    <citation type="submission" date="2020-05" db="EMBL/GenBank/DDBJ databases">
        <authorList>
            <person name="Chiriac C."/>
            <person name="Salcher M."/>
            <person name="Ghai R."/>
            <person name="Kavagutti S V."/>
        </authorList>
    </citation>
    <scope>NUCLEOTIDE SEQUENCE</scope>
</reference>
<organism evidence="2">
    <name type="scientific">freshwater metagenome</name>
    <dbReference type="NCBI Taxonomy" id="449393"/>
    <lineage>
        <taxon>unclassified sequences</taxon>
        <taxon>metagenomes</taxon>
        <taxon>ecological metagenomes</taxon>
    </lineage>
</organism>
<feature type="transmembrane region" description="Helical" evidence="1">
    <location>
        <begin position="123"/>
        <end position="143"/>
    </location>
</feature>